<accession>A0A5F9CC12</accession>
<organism evidence="2 3">
    <name type="scientific">Oryctolagus cuniculus</name>
    <name type="common">Rabbit</name>
    <dbReference type="NCBI Taxonomy" id="9986"/>
    <lineage>
        <taxon>Eukaryota</taxon>
        <taxon>Metazoa</taxon>
        <taxon>Chordata</taxon>
        <taxon>Craniata</taxon>
        <taxon>Vertebrata</taxon>
        <taxon>Euteleostomi</taxon>
        <taxon>Mammalia</taxon>
        <taxon>Eutheria</taxon>
        <taxon>Euarchontoglires</taxon>
        <taxon>Glires</taxon>
        <taxon>Lagomorpha</taxon>
        <taxon>Leporidae</taxon>
        <taxon>Oryctolagus</taxon>
    </lineage>
</organism>
<evidence type="ECO:0000256" key="1">
    <source>
        <dbReference type="SAM" id="MobiDB-lite"/>
    </source>
</evidence>
<feature type="compositionally biased region" description="Basic and acidic residues" evidence="1">
    <location>
        <begin position="1"/>
        <end position="10"/>
    </location>
</feature>
<evidence type="ECO:0000313" key="2">
    <source>
        <dbReference type="Ensembl" id="ENSOCUP00000030596.1"/>
    </source>
</evidence>
<gene>
    <name evidence="2" type="primary">ASDURF</name>
</gene>
<dbReference type="AlphaFoldDB" id="A0A5F9CC12"/>
<protein>
    <submittedName>
        <fullName evidence="2">ASNSD1 upstream open reading frame</fullName>
    </submittedName>
</protein>
<reference evidence="2 3" key="1">
    <citation type="journal article" date="2011" name="Nature">
        <title>A high-resolution map of human evolutionary constraint using 29 mammals.</title>
        <authorList>
            <person name="Lindblad-Toh K."/>
            <person name="Garber M."/>
            <person name="Zuk O."/>
            <person name="Lin M.F."/>
            <person name="Parker B.J."/>
            <person name="Washietl S."/>
            <person name="Kheradpour P."/>
            <person name="Ernst J."/>
            <person name="Jordan G."/>
            <person name="Mauceli E."/>
            <person name="Ward L.D."/>
            <person name="Lowe C.B."/>
            <person name="Holloway A.K."/>
            <person name="Clamp M."/>
            <person name="Gnerre S."/>
            <person name="Alfoldi J."/>
            <person name="Beal K."/>
            <person name="Chang J."/>
            <person name="Clawson H."/>
            <person name="Cuff J."/>
            <person name="Di Palma F."/>
            <person name="Fitzgerald S."/>
            <person name="Flicek P."/>
            <person name="Guttman M."/>
            <person name="Hubisz M.J."/>
            <person name="Jaffe D.B."/>
            <person name="Jungreis I."/>
            <person name="Kent W.J."/>
            <person name="Kostka D."/>
            <person name="Lara M."/>
            <person name="Martins A.L."/>
            <person name="Massingham T."/>
            <person name="Moltke I."/>
            <person name="Raney B.J."/>
            <person name="Rasmussen M.D."/>
            <person name="Robinson J."/>
            <person name="Stark A."/>
            <person name="Vilella A.J."/>
            <person name="Wen J."/>
            <person name="Xie X."/>
            <person name="Zody M.C."/>
            <person name="Baldwin J."/>
            <person name="Bloom T."/>
            <person name="Chin C.W."/>
            <person name="Heiman D."/>
            <person name="Nicol R."/>
            <person name="Nusbaum C."/>
            <person name="Young S."/>
            <person name="Wilkinson J."/>
            <person name="Worley K.C."/>
            <person name="Kovar C.L."/>
            <person name="Muzny D.M."/>
            <person name="Gibbs R.A."/>
            <person name="Cree A."/>
            <person name="Dihn H.H."/>
            <person name="Fowler G."/>
            <person name="Jhangiani S."/>
            <person name="Joshi V."/>
            <person name="Lee S."/>
            <person name="Lewis L.R."/>
            <person name="Nazareth L.V."/>
            <person name="Okwuonu G."/>
            <person name="Santibanez J."/>
            <person name="Warren W.C."/>
            <person name="Mardis E.R."/>
            <person name="Weinstock G.M."/>
            <person name="Wilson R.K."/>
            <person name="Delehaunty K."/>
            <person name="Dooling D."/>
            <person name="Fronik C."/>
            <person name="Fulton L."/>
            <person name="Fulton B."/>
            <person name="Graves T."/>
            <person name="Minx P."/>
            <person name="Sodergren E."/>
            <person name="Birney E."/>
            <person name="Margulies E.H."/>
            <person name="Herrero J."/>
            <person name="Green E.D."/>
            <person name="Haussler D."/>
            <person name="Siepel A."/>
            <person name="Goldman N."/>
            <person name="Pollard K.S."/>
            <person name="Pedersen J.S."/>
            <person name="Lander E.S."/>
            <person name="Kellis M."/>
        </authorList>
    </citation>
    <scope>NUCLEOTIDE SEQUENCE [LARGE SCALE GENOMIC DNA]</scope>
    <source>
        <strain evidence="2 3">Thorbecke inbred</strain>
    </source>
</reference>
<evidence type="ECO:0000313" key="3">
    <source>
        <dbReference type="Proteomes" id="UP000001811"/>
    </source>
</evidence>
<reference evidence="2" key="3">
    <citation type="submission" date="2025-09" db="UniProtKB">
        <authorList>
            <consortium name="Ensembl"/>
        </authorList>
    </citation>
    <scope>IDENTIFICATION</scope>
    <source>
        <strain evidence="2">Thorbecke</strain>
    </source>
</reference>
<dbReference type="Bgee" id="ENSOCUG00000036487">
    <property type="expression patterns" value="Expressed in autopod skin and 18 other cell types or tissues"/>
</dbReference>
<keyword evidence="3" id="KW-1185">Reference proteome</keyword>
<dbReference type="InterPro" id="IPR054148">
    <property type="entry name" value="ASNSD1-SEP"/>
</dbReference>
<proteinExistence type="predicted"/>
<dbReference type="EMBL" id="AAGW02003512">
    <property type="status" value="NOT_ANNOTATED_CDS"/>
    <property type="molecule type" value="Genomic_DNA"/>
</dbReference>
<name>A0A5F9CC12_RABIT</name>
<reference evidence="2" key="2">
    <citation type="submission" date="2025-08" db="UniProtKB">
        <authorList>
            <consortium name="Ensembl"/>
        </authorList>
    </citation>
    <scope>IDENTIFICATION</scope>
    <source>
        <strain evidence="2">Thorbecke</strain>
    </source>
</reference>
<dbReference type="Proteomes" id="UP000001811">
    <property type="component" value="Chromosome 7"/>
</dbReference>
<dbReference type="Ensembl" id="ENSOCUT00000053656.1">
    <property type="protein sequence ID" value="ENSOCUP00000030596.1"/>
    <property type="gene ID" value="ENSOCUG00000036487.1"/>
</dbReference>
<dbReference type="GeneTree" id="ENSGT01030000234770"/>
<dbReference type="Pfam" id="PF21975">
    <property type="entry name" value="ASNSD1-SEP"/>
    <property type="match status" value="1"/>
</dbReference>
<feature type="region of interest" description="Disordered" evidence="1">
    <location>
        <begin position="1"/>
        <end position="21"/>
    </location>
</feature>
<sequence length="45" mass="4992">MPGRGVHPEDSAVPVPAGGRTLHKEDLCNKTAQRCSLKARIYWMN</sequence>